<keyword evidence="8" id="KW-0732">Signal</keyword>
<dbReference type="InterPro" id="IPR050902">
    <property type="entry name" value="ABC_Transporter_SBP"/>
</dbReference>
<evidence type="ECO:0000256" key="5">
    <source>
        <dbReference type="ARBA" id="ARBA00022475"/>
    </source>
</evidence>
<evidence type="ECO:0000256" key="2">
    <source>
        <dbReference type="ARBA" id="ARBA00008814"/>
    </source>
</evidence>
<feature type="domain" description="Fe/B12 periplasmic-binding" evidence="15">
    <location>
        <begin position="40"/>
        <end position="295"/>
    </location>
</feature>
<keyword evidence="12 16" id="KW-0449">Lipoprotein</keyword>
<dbReference type="EMBL" id="AWTT01000025">
    <property type="protein sequence ID" value="KIS03249.1"/>
    <property type="molecule type" value="Genomic_DNA"/>
</dbReference>
<comment type="caution">
    <text evidence="16">The sequence shown here is derived from an EMBL/GenBank/DDBJ whole genome shotgun (WGS) entry which is preliminary data.</text>
</comment>
<dbReference type="Pfam" id="PF01497">
    <property type="entry name" value="Peripla_BP_2"/>
    <property type="match status" value="1"/>
</dbReference>
<evidence type="ECO:0000256" key="7">
    <source>
        <dbReference type="ARBA" id="ARBA00022723"/>
    </source>
</evidence>
<dbReference type="STRING" id="1335616.WDC_1125"/>
<keyword evidence="4" id="KW-0813">Transport</keyword>
<evidence type="ECO:0000313" key="16">
    <source>
        <dbReference type="EMBL" id="KIS03249.1"/>
    </source>
</evidence>
<proteinExistence type="inferred from homology"/>
<evidence type="ECO:0000256" key="13">
    <source>
        <dbReference type="ARBA" id="ARBA00031148"/>
    </source>
</evidence>
<dbReference type="Gene3D" id="3.40.50.1980">
    <property type="entry name" value="Nitrogenase molybdenum iron protein domain"/>
    <property type="match status" value="2"/>
</dbReference>
<dbReference type="GO" id="GO:0046872">
    <property type="term" value="F:metal ion binding"/>
    <property type="evidence" value="ECO:0007669"/>
    <property type="project" value="UniProtKB-KW"/>
</dbReference>
<gene>
    <name evidence="16" type="primary">isdE</name>
    <name evidence="16" type="ORF">WDC_1125</name>
</gene>
<dbReference type="PANTHER" id="PTHR30535:SF36">
    <property type="entry name" value="HIGH-AFFINITY HEME UPTAKE SYSTEM PROTEIN ISDE"/>
    <property type="match status" value="1"/>
</dbReference>
<dbReference type="AlphaFoldDB" id="A0A0D0YVD5"/>
<dbReference type="NCBIfam" id="TIGR03659">
    <property type="entry name" value="IsdE"/>
    <property type="match status" value="1"/>
</dbReference>
<dbReference type="Proteomes" id="UP000032279">
    <property type="component" value="Unassembled WGS sequence"/>
</dbReference>
<dbReference type="GO" id="GO:0071281">
    <property type="term" value="P:cellular response to iron ion"/>
    <property type="evidence" value="ECO:0007669"/>
    <property type="project" value="TreeGrafter"/>
</dbReference>
<evidence type="ECO:0000256" key="9">
    <source>
        <dbReference type="ARBA" id="ARBA00023004"/>
    </source>
</evidence>
<dbReference type="RefSeq" id="WP_044010876.1">
    <property type="nucleotide sequence ID" value="NZ_AWTT01000025.1"/>
</dbReference>
<reference evidence="16 17" key="1">
    <citation type="submission" date="2013-08" db="EMBL/GenBank/DDBJ databases">
        <title>Lactobacillus wasatchii sp. WDC04, a late gas producing bacteria isolated from aged chedder cheese.</title>
        <authorList>
            <person name="Oberg C.J."/>
            <person name="Culumber M."/>
            <person name="McMahon D.J."/>
            <person name="Broadbent J.R."/>
            <person name="Oberg T.S."/>
            <person name="Ortaki F."/>
        </authorList>
    </citation>
    <scope>NUCLEOTIDE SEQUENCE [LARGE SCALE GENOMIC DNA]</scope>
    <source>
        <strain evidence="16 17">WDC04</strain>
    </source>
</reference>
<keyword evidence="6" id="KW-0349">Heme</keyword>
<evidence type="ECO:0000256" key="8">
    <source>
        <dbReference type="ARBA" id="ARBA00022729"/>
    </source>
</evidence>
<evidence type="ECO:0000256" key="12">
    <source>
        <dbReference type="ARBA" id="ARBA00023288"/>
    </source>
</evidence>
<protein>
    <recommendedName>
        <fullName evidence="3">High-affinity heme uptake system protein IsdE</fullName>
    </recommendedName>
    <alternativeName>
        <fullName evidence="14">Iron-regulated surface determinant protein E</fullName>
    </alternativeName>
    <alternativeName>
        <fullName evidence="13">Staphylococcal iron-regulated protein F</fullName>
    </alternativeName>
</protein>
<keyword evidence="11" id="KW-0564">Palmitate</keyword>
<dbReference type="GO" id="GO:0020037">
    <property type="term" value="F:heme binding"/>
    <property type="evidence" value="ECO:0007669"/>
    <property type="project" value="InterPro"/>
</dbReference>
<dbReference type="GO" id="GO:0016020">
    <property type="term" value="C:membrane"/>
    <property type="evidence" value="ECO:0007669"/>
    <property type="project" value="InterPro"/>
</dbReference>
<evidence type="ECO:0000259" key="15">
    <source>
        <dbReference type="PROSITE" id="PS50983"/>
    </source>
</evidence>
<evidence type="ECO:0000256" key="14">
    <source>
        <dbReference type="ARBA" id="ARBA00031463"/>
    </source>
</evidence>
<organism evidence="16 17">
    <name type="scientific">Paucilactobacillus wasatchensis</name>
    <dbReference type="NCBI Taxonomy" id="1335616"/>
    <lineage>
        <taxon>Bacteria</taxon>
        <taxon>Bacillati</taxon>
        <taxon>Bacillota</taxon>
        <taxon>Bacilli</taxon>
        <taxon>Lactobacillales</taxon>
        <taxon>Lactobacillaceae</taxon>
        <taxon>Paucilactobacillus</taxon>
    </lineage>
</organism>
<keyword evidence="5" id="KW-1003">Cell membrane</keyword>
<evidence type="ECO:0000256" key="11">
    <source>
        <dbReference type="ARBA" id="ARBA00023139"/>
    </source>
</evidence>
<dbReference type="SUPFAM" id="SSF53807">
    <property type="entry name" value="Helical backbone' metal receptor"/>
    <property type="match status" value="1"/>
</dbReference>
<sequence>MNSARKTMFSVLAVLLVIVVAVVGFVSFSKSNQHQAKKPRIVATTVAVTQIAAKLDLPLVGVPKSENQIPNRYKNVATVGSPMAPNIEKIASLKPTVVYSVSVLKDQYSAAFKKQKFNAQYLNLDTVSDLKNVLTSMGKKYDRTKQANNQIKIINHTIKTVRARQTGQKPKVLILMGMPGAGYMIATNQSYVGDLVRLAGGQNVYTDSKQPYLAPANESLAAKNPDVILRLEHAMPKVVKPQFDQEFKTNAIWAQMAAVKDNRVYDLQQPDFNATANMHVKQALTKISNWLYPAK</sequence>
<dbReference type="OrthoDB" id="66025at2"/>
<keyword evidence="10" id="KW-0472">Membrane</keyword>
<dbReference type="PROSITE" id="PS50983">
    <property type="entry name" value="FE_B12_PBP"/>
    <property type="match status" value="1"/>
</dbReference>
<evidence type="ECO:0000256" key="3">
    <source>
        <dbReference type="ARBA" id="ARBA00015862"/>
    </source>
</evidence>
<evidence type="ECO:0000313" key="17">
    <source>
        <dbReference type="Proteomes" id="UP000032279"/>
    </source>
</evidence>
<comment type="similarity">
    <text evidence="2">Belongs to the bacterial solute-binding protein 8 family.</text>
</comment>
<dbReference type="GO" id="GO:0015886">
    <property type="term" value="P:heme transport"/>
    <property type="evidence" value="ECO:0007669"/>
    <property type="project" value="InterPro"/>
</dbReference>
<keyword evidence="7" id="KW-0479">Metal-binding</keyword>
<evidence type="ECO:0000256" key="4">
    <source>
        <dbReference type="ARBA" id="ARBA00022448"/>
    </source>
</evidence>
<name>A0A0D0YVD5_9LACO</name>
<keyword evidence="17" id="KW-1185">Reference proteome</keyword>
<evidence type="ECO:0000256" key="6">
    <source>
        <dbReference type="ARBA" id="ARBA00022617"/>
    </source>
</evidence>
<accession>A0A0D0YVD5</accession>
<keyword evidence="9" id="KW-0408">Iron</keyword>
<dbReference type="PANTHER" id="PTHR30535">
    <property type="entry name" value="VITAMIN B12-BINDING PROTEIN"/>
    <property type="match status" value="1"/>
</dbReference>
<dbReference type="PATRIC" id="fig|1335616.4.peg.1132"/>
<dbReference type="InterPro" id="IPR002491">
    <property type="entry name" value="ABC_transptr_periplasmic_BD"/>
</dbReference>
<comment type="cofactor">
    <cofactor evidence="1">
        <name>heme b</name>
        <dbReference type="ChEBI" id="CHEBI:60344"/>
    </cofactor>
</comment>
<evidence type="ECO:0000256" key="1">
    <source>
        <dbReference type="ARBA" id="ARBA00001970"/>
    </source>
</evidence>
<dbReference type="InterPro" id="IPR019957">
    <property type="entry name" value="ABC_transptr_haem-bd_IsdE"/>
</dbReference>
<evidence type="ECO:0000256" key="10">
    <source>
        <dbReference type="ARBA" id="ARBA00023136"/>
    </source>
</evidence>